<feature type="chain" id="PRO_5016943162" description="Outer membrane protein with beta-barrel domain" evidence="1">
    <location>
        <begin position="23"/>
        <end position="270"/>
    </location>
</feature>
<proteinExistence type="predicted"/>
<dbReference type="RefSeq" id="WP_170134706.1">
    <property type="nucleotide sequence ID" value="NZ_QRAO01000001.1"/>
</dbReference>
<protein>
    <recommendedName>
        <fullName evidence="4">Outer membrane protein with beta-barrel domain</fullName>
    </recommendedName>
</protein>
<reference evidence="2 3" key="1">
    <citation type="submission" date="2018-07" db="EMBL/GenBank/DDBJ databases">
        <title>Genomic Encyclopedia of Type Strains, Phase IV (KMG-IV): sequencing the most valuable type-strain genomes for metagenomic binning, comparative biology and taxonomic classification.</title>
        <authorList>
            <person name="Goeker M."/>
        </authorList>
    </citation>
    <scope>NUCLEOTIDE SEQUENCE [LARGE SCALE GENOMIC DNA]</scope>
    <source>
        <strain evidence="2 3">DSM 101478</strain>
    </source>
</reference>
<keyword evidence="3" id="KW-1185">Reference proteome</keyword>
<organism evidence="2 3">
    <name type="scientific">Marinirhabdus gelatinilytica</name>
    <dbReference type="NCBI Taxonomy" id="1703343"/>
    <lineage>
        <taxon>Bacteria</taxon>
        <taxon>Pseudomonadati</taxon>
        <taxon>Bacteroidota</taxon>
        <taxon>Flavobacteriia</taxon>
        <taxon>Flavobacteriales</taxon>
        <taxon>Flavobacteriaceae</taxon>
    </lineage>
</organism>
<name>A0A370QJY6_9FLAO</name>
<dbReference type="AlphaFoldDB" id="A0A370QJY6"/>
<keyword evidence="1" id="KW-0732">Signal</keyword>
<comment type="caution">
    <text evidence="2">The sequence shown here is derived from an EMBL/GenBank/DDBJ whole genome shotgun (WGS) entry which is preliminary data.</text>
</comment>
<sequence>MNAKKFALVFLFLTTLCQGVYSQFGFSHEVGIITGPVALYSDFGQRNDFETNSGNIGIGVGLIHYLNFSYRADCNCYTRDTYFNDHFKLRNEIDYHVTNLEHFGRWVDPDQQGQFADQLRAMKGKTSVFEIGSQLEYFPLSIRDFAAGSYKIAPFISLGAHYVSYDPEVTSDLGELNIVGGPLATTPEKYRNAFQQEAGSTWAIVTSIGVRYKLTPLSDLMLDGRWTYYFTDYLDGLNPSLDNNGTRPVPENKANEWTYWLNIGYIYYLD</sequence>
<gene>
    <name evidence="2" type="ORF">C8D94_101537</name>
</gene>
<dbReference type="NCBIfam" id="NF047659">
    <property type="entry name" value="THC0290_0291_fam"/>
    <property type="match status" value="1"/>
</dbReference>
<evidence type="ECO:0000313" key="3">
    <source>
        <dbReference type="Proteomes" id="UP000255317"/>
    </source>
</evidence>
<feature type="signal peptide" evidence="1">
    <location>
        <begin position="1"/>
        <end position="22"/>
    </location>
</feature>
<dbReference type="Proteomes" id="UP000255317">
    <property type="component" value="Unassembled WGS sequence"/>
</dbReference>
<accession>A0A370QJY6</accession>
<evidence type="ECO:0000313" key="2">
    <source>
        <dbReference type="EMBL" id="RDK88662.1"/>
    </source>
</evidence>
<dbReference type="EMBL" id="QRAO01000001">
    <property type="protein sequence ID" value="RDK88662.1"/>
    <property type="molecule type" value="Genomic_DNA"/>
</dbReference>
<dbReference type="Gene3D" id="2.40.160.20">
    <property type="match status" value="1"/>
</dbReference>
<evidence type="ECO:0000256" key="1">
    <source>
        <dbReference type="SAM" id="SignalP"/>
    </source>
</evidence>
<evidence type="ECO:0008006" key="4">
    <source>
        <dbReference type="Google" id="ProtNLM"/>
    </source>
</evidence>